<dbReference type="PANTHER" id="PTHR46484">
    <property type="entry name" value="SI:CH211-171H4.5-RELATED"/>
    <property type="match status" value="1"/>
</dbReference>
<dbReference type="InterPro" id="IPR036179">
    <property type="entry name" value="Ig-like_dom_sf"/>
</dbReference>
<reference evidence="3" key="1">
    <citation type="submission" date="2025-08" db="UniProtKB">
        <authorList>
            <consortium name="Ensembl"/>
        </authorList>
    </citation>
    <scope>IDENTIFICATION</scope>
</reference>
<dbReference type="InterPro" id="IPR013151">
    <property type="entry name" value="Immunoglobulin_dom"/>
</dbReference>
<organism evidence="3 4">
    <name type="scientific">Xiphophorus couchianus</name>
    <name type="common">Monterrey platyfish</name>
    <dbReference type="NCBI Taxonomy" id="32473"/>
    <lineage>
        <taxon>Eukaryota</taxon>
        <taxon>Metazoa</taxon>
        <taxon>Chordata</taxon>
        <taxon>Craniata</taxon>
        <taxon>Vertebrata</taxon>
        <taxon>Euteleostomi</taxon>
        <taxon>Actinopterygii</taxon>
        <taxon>Neopterygii</taxon>
        <taxon>Teleostei</taxon>
        <taxon>Neoteleostei</taxon>
        <taxon>Acanthomorphata</taxon>
        <taxon>Ovalentaria</taxon>
        <taxon>Atherinomorphae</taxon>
        <taxon>Cyprinodontiformes</taxon>
        <taxon>Poeciliidae</taxon>
        <taxon>Poeciliinae</taxon>
        <taxon>Xiphophorus</taxon>
    </lineage>
</organism>
<name>A0A3B5LBU1_9TELE</name>
<dbReference type="Proteomes" id="UP000261380">
    <property type="component" value="Unplaced"/>
</dbReference>
<reference evidence="3" key="2">
    <citation type="submission" date="2025-09" db="UniProtKB">
        <authorList>
            <consortium name="Ensembl"/>
        </authorList>
    </citation>
    <scope>IDENTIFICATION</scope>
</reference>
<evidence type="ECO:0000259" key="2">
    <source>
        <dbReference type="PROSITE" id="PS50835"/>
    </source>
</evidence>
<dbReference type="GeneTree" id="ENSGT01150000286924"/>
<dbReference type="PANTHER" id="PTHR46484:SF1">
    <property type="entry name" value="SCHWANN CELL MYELIN PROTEIN-RELATED"/>
    <property type="match status" value="1"/>
</dbReference>
<dbReference type="Pfam" id="PF00047">
    <property type="entry name" value="ig"/>
    <property type="match status" value="1"/>
</dbReference>
<evidence type="ECO:0000313" key="3">
    <source>
        <dbReference type="Ensembl" id="ENSXCOP00000005339.1"/>
    </source>
</evidence>
<dbReference type="Gene3D" id="2.60.40.10">
    <property type="entry name" value="Immunoglobulins"/>
    <property type="match status" value="2"/>
</dbReference>
<dbReference type="SMART" id="SM00409">
    <property type="entry name" value="IG"/>
    <property type="match status" value="2"/>
</dbReference>
<keyword evidence="4" id="KW-1185">Reference proteome</keyword>
<accession>A0A3B5LBU1</accession>
<proteinExistence type="predicted"/>
<dbReference type="Ensembl" id="ENSXCOT00000005400.1">
    <property type="protein sequence ID" value="ENSXCOP00000005339.1"/>
    <property type="gene ID" value="ENSXCOG00000004179.1"/>
</dbReference>
<dbReference type="AlphaFoldDB" id="A0A3B5LBU1"/>
<dbReference type="InterPro" id="IPR013783">
    <property type="entry name" value="Ig-like_fold"/>
</dbReference>
<evidence type="ECO:0000313" key="4">
    <source>
        <dbReference type="Proteomes" id="UP000261380"/>
    </source>
</evidence>
<dbReference type="InterPro" id="IPR003599">
    <property type="entry name" value="Ig_sub"/>
</dbReference>
<feature type="domain" description="Ig-like" evidence="2">
    <location>
        <begin position="157"/>
        <end position="223"/>
    </location>
</feature>
<dbReference type="InterPro" id="IPR007110">
    <property type="entry name" value="Ig-like_dom"/>
</dbReference>
<evidence type="ECO:0000256" key="1">
    <source>
        <dbReference type="ARBA" id="ARBA00023319"/>
    </source>
</evidence>
<dbReference type="PROSITE" id="PS50835">
    <property type="entry name" value="IG_LIKE"/>
    <property type="match status" value="1"/>
</dbReference>
<protein>
    <recommendedName>
        <fullName evidence="2">Ig-like domain-containing protein</fullName>
    </recommendedName>
</protein>
<dbReference type="SUPFAM" id="SSF48726">
    <property type="entry name" value="Immunoglobulin"/>
    <property type="match status" value="2"/>
</dbReference>
<keyword evidence="1" id="KW-0393">Immunoglobulin domain</keyword>
<sequence>PAIFSYHVSPWVMLWDLSRISGSGKDWLIDVPSRVSVLQNSCVVIPCSYVYPKVRKMLKTWRGYWKRRGTVVASNFPNAKLTDEFHHRSRIRGTLQSGNCTWQLNRVRETDTGPFYFKIEIPQHKTFTFSQNTVTLDVFREYIRGLFTNSKPFTLRLTATCKVTHVCPSSPPKFSWSHSGTRKTNLQKTVSTLTFTASAKDNGKSLTCYATFPGGQTQEKSMTIRVKREFVPFCFYVFFRKHAQSGLVFHYSRKRNRNERIMCHHSLHVFLQQRQTGWPGSCLVLVPK</sequence>